<proteinExistence type="predicted"/>
<dbReference type="InterPro" id="IPR011889">
    <property type="entry name" value="Liste_lipo_26"/>
</dbReference>
<evidence type="ECO:0008006" key="4">
    <source>
        <dbReference type="Google" id="ProtNLM"/>
    </source>
</evidence>
<feature type="chain" id="PRO_5015671856" description="BspA family leucine-rich repeat surface protein" evidence="1">
    <location>
        <begin position="21"/>
        <end position="800"/>
    </location>
</feature>
<dbReference type="Pfam" id="PF03382">
    <property type="entry name" value="DUF285"/>
    <property type="match status" value="2"/>
</dbReference>
<accession>A0A2S5RD53</accession>
<evidence type="ECO:0000256" key="1">
    <source>
        <dbReference type="SAM" id="SignalP"/>
    </source>
</evidence>
<evidence type="ECO:0000313" key="2">
    <source>
        <dbReference type="EMBL" id="PPE05132.1"/>
    </source>
</evidence>
<dbReference type="RefSeq" id="WP_051437355.1">
    <property type="nucleotide sequence ID" value="NZ_PHNE01000004.1"/>
</dbReference>
<gene>
    <name evidence="2" type="ORF">ELUCI_v1c06680</name>
</gene>
<keyword evidence="3" id="KW-1185">Reference proteome</keyword>
<name>A0A2S5RD53_9MOLU</name>
<dbReference type="AlphaFoldDB" id="A0A2S5RD53"/>
<feature type="signal peptide" evidence="1">
    <location>
        <begin position="1"/>
        <end position="20"/>
    </location>
</feature>
<protein>
    <recommendedName>
        <fullName evidence="4">BspA family leucine-rich repeat surface protein</fullName>
    </recommendedName>
</protein>
<dbReference type="Proteomes" id="UP000237865">
    <property type="component" value="Unassembled WGS sequence"/>
</dbReference>
<comment type="caution">
    <text evidence="2">The sequence shown here is derived from an EMBL/GenBank/DDBJ whole genome shotgun (WGS) entry which is preliminary data.</text>
</comment>
<dbReference type="InterPro" id="IPR005046">
    <property type="entry name" value="DUF285"/>
</dbReference>
<keyword evidence="1" id="KW-0732">Signal</keyword>
<reference evidence="2 3" key="1">
    <citation type="submission" date="2017-11" db="EMBL/GenBank/DDBJ databases">
        <title>Genome sequence of Entomoplasma lucivorax PIPN-2 (ATCC 49196).</title>
        <authorList>
            <person name="Lo W.-S."/>
            <person name="Gasparich G.E."/>
            <person name="Kuo C.-H."/>
        </authorList>
    </citation>
    <scope>NUCLEOTIDE SEQUENCE [LARGE SCALE GENOMIC DNA]</scope>
    <source>
        <strain evidence="2 3">PIPN-2</strain>
    </source>
</reference>
<sequence length="800" mass="90181">MKKLLSILATFALASTSTMTVVSWTITPKTNDSEVITNNSLEQLIVTAQALATNEKSKPHTAYQKLHKAIGQARGTLKIYINENENPGVLYEAYLTLQAAMNTFTATDNELAKIDILETRIVEAHGILEKNNDKLEQEKVKLLAVIKEADDLVGGKPPRNDQNKVDQTLLKLQTAMISFLNSTNEIADYSRLNAEIKKAQQALNKYPNKHPGVIKSLNDAIANAQKVIEQSYTTNDQGIVDQEVKNLKAAIANFLDAGKAKANTDELAQIIFDSRKIPQGNKSKAEWLVFQQAIEHAQGVVKGQPTIDQQHIVDQEVKHLKKAKEVFNNTPDQNADLTWLKSNIAMAKTIGKKNKREQDWLLFQSAITKAENYVLKPPLIDQQSEVDQMTEDLWEATYDFLNKADRTDIRSAILWKTSIGSLKDDKHETIKKALETKYAPLKEGKDYKIGAVKDYNGKFGVELTGINDYFEKTVVTFVLDIQNIEYDLYDLANSKQTQLWTASELQTAIENKNFDIQNALKVTEIAYEPTLNVKRFKITANDLYDYSNYKGEIIINQVLNRENQDKTIYLDPNNGAIKAVVGSAPKETKEVINIGRKGGYAQGMPKNIEKVPNYISPKITRLDWLFQGATKFNGDISKWDTKNVTNMDAMFNIAPAFNQDLSEWNVSKVKSFSWMFGGAIQFNGDISTWNTKNATNMDHMFVSAKNFDQDISTKILSSGIKAWDTSKVINMDHMFNEARVFNQDISSWNTGNVTNMNAMFYNARSFNQDLNGWDVEKVTNHSGFNFGTPAWKLPKPKFPN</sequence>
<dbReference type="EMBL" id="PHNE01000004">
    <property type="protein sequence ID" value="PPE05132.1"/>
    <property type="molecule type" value="Genomic_DNA"/>
</dbReference>
<dbReference type="Gene3D" id="1.20.1270.90">
    <property type="entry name" value="AF1782-like"/>
    <property type="match status" value="1"/>
</dbReference>
<dbReference type="NCBIfam" id="TIGR02167">
    <property type="entry name" value="Liste_lipo_26"/>
    <property type="match status" value="4"/>
</dbReference>
<evidence type="ECO:0000313" key="3">
    <source>
        <dbReference type="Proteomes" id="UP000237865"/>
    </source>
</evidence>
<organism evidence="2 3">
    <name type="scientific">Williamsoniiplasma lucivorax</name>
    <dbReference type="NCBI Taxonomy" id="209274"/>
    <lineage>
        <taxon>Bacteria</taxon>
        <taxon>Bacillati</taxon>
        <taxon>Mycoplasmatota</taxon>
        <taxon>Mollicutes</taxon>
        <taxon>Entomoplasmatales</taxon>
        <taxon>Williamsoniiplasma</taxon>
    </lineage>
</organism>